<dbReference type="AlphaFoldDB" id="A0A139I6D2"/>
<dbReference type="Proteomes" id="UP000073492">
    <property type="component" value="Unassembled WGS sequence"/>
</dbReference>
<accession>A0A139I6D2</accession>
<keyword evidence="3" id="KW-1185">Reference proteome</keyword>
<feature type="signal peptide" evidence="1">
    <location>
        <begin position="1"/>
        <end position="16"/>
    </location>
</feature>
<protein>
    <recommendedName>
        <fullName evidence="4">F-box domain-containing protein</fullName>
    </recommendedName>
</protein>
<feature type="chain" id="PRO_5007297218" description="F-box domain-containing protein" evidence="1">
    <location>
        <begin position="17"/>
        <end position="169"/>
    </location>
</feature>
<comment type="caution">
    <text evidence="2">The sequence shown here is derived from an EMBL/GenBank/DDBJ whole genome shotgun (WGS) entry which is preliminary data.</text>
</comment>
<dbReference type="OrthoDB" id="416253at2759"/>
<proteinExistence type="predicted"/>
<keyword evidence="1" id="KW-0732">Signal</keyword>
<organism evidence="2 3">
    <name type="scientific">Pseudocercospora musae</name>
    <dbReference type="NCBI Taxonomy" id="113226"/>
    <lineage>
        <taxon>Eukaryota</taxon>
        <taxon>Fungi</taxon>
        <taxon>Dikarya</taxon>
        <taxon>Ascomycota</taxon>
        <taxon>Pezizomycotina</taxon>
        <taxon>Dothideomycetes</taxon>
        <taxon>Dothideomycetidae</taxon>
        <taxon>Mycosphaerellales</taxon>
        <taxon>Mycosphaerellaceae</taxon>
        <taxon>Pseudocercospora</taxon>
    </lineage>
</organism>
<name>A0A139I6D2_9PEZI</name>
<gene>
    <name evidence="2" type="ORF">AC579_10055</name>
</gene>
<sequence>MPTDAFFFVFFKTAACMHLAMTSQAPSASLLGLPYELRIEIYSYLFEKDSPNPVNPVEVCRGWQFCDCSGRALLQTSRQLHMVLASICRFYFVDADYMWPINDCIMSRNICFEIKGHEVLTQVSEGFIKERWNVPLKLARWNVSGSFERRRGSPVLTKVKLRELVALYA</sequence>
<evidence type="ECO:0000313" key="3">
    <source>
        <dbReference type="Proteomes" id="UP000073492"/>
    </source>
</evidence>
<dbReference type="EMBL" id="LFZO01000272">
    <property type="protein sequence ID" value="KXT10246.1"/>
    <property type="molecule type" value="Genomic_DNA"/>
</dbReference>
<evidence type="ECO:0000313" key="2">
    <source>
        <dbReference type="EMBL" id="KXT10246.1"/>
    </source>
</evidence>
<evidence type="ECO:0000256" key="1">
    <source>
        <dbReference type="SAM" id="SignalP"/>
    </source>
</evidence>
<reference evidence="2 3" key="1">
    <citation type="submission" date="2015-07" db="EMBL/GenBank/DDBJ databases">
        <title>Comparative genomics of the Sigatoka disease complex on banana suggests a link between parallel evolutionary changes in Pseudocercospora fijiensis and Pseudocercospora eumusae and increased virulence on the banana host.</title>
        <authorList>
            <person name="Chang T.-C."/>
            <person name="Salvucci A."/>
            <person name="Crous P.W."/>
            <person name="Stergiopoulos I."/>
        </authorList>
    </citation>
    <scope>NUCLEOTIDE SEQUENCE [LARGE SCALE GENOMIC DNA]</scope>
    <source>
        <strain evidence="2 3">CBS 116634</strain>
    </source>
</reference>
<evidence type="ECO:0008006" key="4">
    <source>
        <dbReference type="Google" id="ProtNLM"/>
    </source>
</evidence>